<comment type="caution">
    <text evidence="1">The sequence shown here is derived from an EMBL/GenBank/DDBJ whole genome shotgun (WGS) entry which is preliminary data.</text>
</comment>
<dbReference type="Proteomes" id="UP000798662">
    <property type="component" value="Chromosome 1"/>
</dbReference>
<sequence length="345" mass="35619">MVAAADVSAEDVVVTAGSSAAFVLAFLTAFDAGDRVATAVPGYPPYRHTLSALGVKVVPMPVDAATGYQPTVDHIAAAAERAGPLAGVIVASPSNPTGTVLPREVLADIAAYCAERRIRLISDEIYHGITFGDKEGRFANGGARGGNDGDATCVLGVDPSRSAIAVSSYSKYHCMTGWRLGWLLARDPTLRAAVERLQQSLSAPVTLHAPVGRRPPHAHGALLRPDVRAGLDAHVARYSANARSLTAALDAAGCTPLVPPGGAFYVYAGVGRLLEASGEPDSGALCGRLLADTGVAVTPGDDFDADRGGGYVRLSVCGSREDVDDAAARIAKWAAQVDGVRRRSP</sequence>
<gene>
    <name evidence="1" type="ORF">I4F81_002280</name>
</gene>
<evidence type="ECO:0000313" key="1">
    <source>
        <dbReference type="EMBL" id="KAK1859686.1"/>
    </source>
</evidence>
<keyword evidence="2" id="KW-1185">Reference proteome</keyword>
<name>A0ACC3BQM6_PYRYE</name>
<evidence type="ECO:0000313" key="2">
    <source>
        <dbReference type="Proteomes" id="UP000798662"/>
    </source>
</evidence>
<dbReference type="EMBL" id="CM020618">
    <property type="protein sequence ID" value="KAK1859686.1"/>
    <property type="molecule type" value="Genomic_DNA"/>
</dbReference>
<protein>
    <submittedName>
        <fullName evidence="1">Uncharacterized protein</fullName>
    </submittedName>
</protein>
<proteinExistence type="predicted"/>
<organism evidence="1 2">
    <name type="scientific">Pyropia yezoensis</name>
    <name type="common">Susabi-nori</name>
    <name type="synonym">Porphyra yezoensis</name>
    <dbReference type="NCBI Taxonomy" id="2788"/>
    <lineage>
        <taxon>Eukaryota</taxon>
        <taxon>Rhodophyta</taxon>
        <taxon>Bangiophyceae</taxon>
        <taxon>Bangiales</taxon>
        <taxon>Bangiaceae</taxon>
        <taxon>Pyropia</taxon>
    </lineage>
</organism>
<accession>A0ACC3BQM6</accession>
<reference evidence="1" key="1">
    <citation type="submission" date="2019-11" db="EMBL/GenBank/DDBJ databases">
        <title>Nori genome reveals adaptations in red seaweeds to the harsh intertidal environment.</title>
        <authorList>
            <person name="Wang D."/>
            <person name="Mao Y."/>
        </authorList>
    </citation>
    <scope>NUCLEOTIDE SEQUENCE</scope>
    <source>
        <tissue evidence="1">Gametophyte</tissue>
    </source>
</reference>